<dbReference type="Proteomes" id="UP000003781">
    <property type="component" value="Unassembled WGS sequence"/>
</dbReference>
<keyword evidence="8" id="KW-0067">ATP-binding</keyword>
<evidence type="ECO:0000259" key="13">
    <source>
        <dbReference type="PROSITE" id="PS50042"/>
    </source>
</evidence>
<feature type="transmembrane region" description="Helical" evidence="12">
    <location>
        <begin position="614"/>
        <end position="634"/>
    </location>
</feature>
<evidence type="ECO:0000256" key="2">
    <source>
        <dbReference type="ARBA" id="ARBA00022448"/>
    </source>
</evidence>
<evidence type="ECO:0000256" key="1">
    <source>
        <dbReference type="ARBA" id="ARBA00004651"/>
    </source>
</evidence>
<dbReference type="InterPro" id="IPR003439">
    <property type="entry name" value="ABC_transporter-like_ATP-bd"/>
</dbReference>
<dbReference type="GO" id="GO:0005886">
    <property type="term" value="C:plasma membrane"/>
    <property type="evidence" value="ECO:0007669"/>
    <property type="project" value="UniProtKB-SubCell"/>
</dbReference>
<dbReference type="PROSITE" id="PS50893">
    <property type="entry name" value="ABC_TRANSPORTER_2"/>
    <property type="match status" value="1"/>
</dbReference>
<evidence type="ECO:0000256" key="6">
    <source>
        <dbReference type="ARBA" id="ARBA00022801"/>
    </source>
</evidence>
<evidence type="ECO:0000256" key="4">
    <source>
        <dbReference type="ARBA" id="ARBA00022692"/>
    </source>
</evidence>
<dbReference type="Gene3D" id="3.40.50.300">
    <property type="entry name" value="P-loop containing nucleotide triphosphate hydrolases"/>
    <property type="match status" value="1"/>
</dbReference>
<dbReference type="PROSITE" id="PS00211">
    <property type="entry name" value="ABC_TRANSPORTER_1"/>
    <property type="match status" value="1"/>
</dbReference>
<dbReference type="PROSITE" id="PS50042">
    <property type="entry name" value="CNMP_BINDING_3"/>
    <property type="match status" value="1"/>
</dbReference>
<dbReference type="AlphaFoldDB" id="A3IQJ3"/>
<dbReference type="InterPro" id="IPR027417">
    <property type="entry name" value="P-loop_NTPase"/>
</dbReference>
<keyword evidence="10 12" id="KW-0472">Membrane</keyword>
<dbReference type="InterPro" id="IPR000595">
    <property type="entry name" value="cNMP-bd_dom"/>
</dbReference>
<dbReference type="Pfam" id="PF00027">
    <property type="entry name" value="cNMP_binding"/>
    <property type="match status" value="1"/>
</dbReference>
<dbReference type="CDD" id="cd02418">
    <property type="entry name" value="Peptidase_C39B"/>
    <property type="match status" value="1"/>
</dbReference>
<name>A3IQJ3_9CHRO</name>
<dbReference type="GO" id="GO:0005524">
    <property type="term" value="F:ATP binding"/>
    <property type="evidence" value="ECO:0007669"/>
    <property type="project" value="UniProtKB-KW"/>
</dbReference>
<feature type="transmembrane region" description="Helical" evidence="12">
    <location>
        <begin position="583"/>
        <end position="608"/>
    </location>
</feature>
<dbReference type="PROSITE" id="PS50990">
    <property type="entry name" value="PEPTIDASE_C39"/>
    <property type="match status" value="1"/>
</dbReference>
<evidence type="ECO:0000259" key="15">
    <source>
        <dbReference type="PROSITE" id="PS50929"/>
    </source>
</evidence>
<dbReference type="InterPro" id="IPR011527">
    <property type="entry name" value="ABC1_TM_dom"/>
</dbReference>
<evidence type="ECO:0000313" key="18">
    <source>
        <dbReference type="Proteomes" id="UP000003781"/>
    </source>
</evidence>
<dbReference type="FunFam" id="3.40.50.300:FF:000221">
    <property type="entry name" value="Multidrug ABC transporter ATP-binding protein"/>
    <property type="match status" value="1"/>
</dbReference>
<dbReference type="InterPro" id="IPR005074">
    <property type="entry name" value="Peptidase_C39"/>
</dbReference>
<dbReference type="OrthoDB" id="9762778at2"/>
<dbReference type="SUPFAM" id="SSF52540">
    <property type="entry name" value="P-loop containing nucleoside triphosphate hydrolases"/>
    <property type="match status" value="1"/>
</dbReference>
<dbReference type="Gene3D" id="2.60.120.10">
    <property type="entry name" value="Jelly Rolls"/>
    <property type="match status" value="1"/>
</dbReference>
<reference evidence="17 18" key="1">
    <citation type="submission" date="2007-03" db="EMBL/GenBank/DDBJ databases">
        <authorList>
            <person name="Stal L."/>
            <person name="Ferriera S."/>
            <person name="Johnson J."/>
            <person name="Kravitz S."/>
            <person name="Beeson K."/>
            <person name="Sutton G."/>
            <person name="Rogers Y.-H."/>
            <person name="Friedman R."/>
            <person name="Frazier M."/>
            <person name="Venter J.C."/>
        </authorList>
    </citation>
    <scope>NUCLEOTIDE SEQUENCE [LARGE SCALE GENOMIC DNA]</scope>
    <source>
        <strain evidence="17 18">CCY0110</strain>
    </source>
</reference>
<evidence type="ECO:0000256" key="7">
    <source>
        <dbReference type="ARBA" id="ARBA00022807"/>
    </source>
</evidence>
<feature type="compositionally biased region" description="Low complexity" evidence="11">
    <location>
        <begin position="258"/>
        <end position="277"/>
    </location>
</feature>
<keyword evidence="6" id="KW-0378">Hydrolase</keyword>
<dbReference type="CDD" id="cd18568">
    <property type="entry name" value="ABC_6TM_HetC_like"/>
    <property type="match status" value="1"/>
</dbReference>
<dbReference type="EMBL" id="AAXW01000015">
    <property type="protein sequence ID" value="EAZ91268.1"/>
    <property type="molecule type" value="Genomic_DNA"/>
</dbReference>
<comment type="caution">
    <text evidence="17">The sequence shown here is derived from an EMBL/GenBank/DDBJ whole genome shotgun (WGS) entry which is preliminary data.</text>
</comment>
<dbReference type="RefSeq" id="WP_008275659.1">
    <property type="nucleotide sequence ID" value="NZ_AAXW01000015.1"/>
</dbReference>
<feature type="region of interest" description="Disordered" evidence="11">
    <location>
        <begin position="258"/>
        <end position="303"/>
    </location>
</feature>
<keyword evidence="7" id="KW-0645">Protease</keyword>
<feature type="domain" description="Cyclic nucleotide-binding" evidence="13">
    <location>
        <begin position="64"/>
        <end position="155"/>
    </location>
</feature>
<evidence type="ECO:0000256" key="12">
    <source>
        <dbReference type="SAM" id="Phobius"/>
    </source>
</evidence>
<dbReference type="PROSITE" id="PS50929">
    <property type="entry name" value="ABC_TM1F"/>
    <property type="match status" value="1"/>
</dbReference>
<dbReference type="SUPFAM" id="SSF90123">
    <property type="entry name" value="ABC transporter transmembrane region"/>
    <property type="match status" value="1"/>
</dbReference>
<dbReference type="Gene3D" id="1.20.1560.10">
    <property type="entry name" value="ABC transporter type 1, transmembrane domain"/>
    <property type="match status" value="1"/>
</dbReference>
<dbReference type="GO" id="GO:0015421">
    <property type="term" value="F:ABC-type oligopeptide transporter activity"/>
    <property type="evidence" value="ECO:0007669"/>
    <property type="project" value="TreeGrafter"/>
</dbReference>
<evidence type="ECO:0000313" key="17">
    <source>
        <dbReference type="EMBL" id="EAZ91268.1"/>
    </source>
</evidence>
<keyword evidence="18" id="KW-1185">Reference proteome</keyword>
<dbReference type="Gene3D" id="3.90.70.10">
    <property type="entry name" value="Cysteine proteinases"/>
    <property type="match status" value="1"/>
</dbReference>
<dbReference type="InterPro" id="IPR036640">
    <property type="entry name" value="ABC1_TM_sf"/>
</dbReference>
<keyword evidence="5" id="KW-0547">Nucleotide-binding</keyword>
<feature type="transmembrane region" description="Helical" evidence="12">
    <location>
        <begin position="542"/>
        <end position="562"/>
    </location>
</feature>
<feature type="domain" description="ABC transmembrane type-1" evidence="15">
    <location>
        <begin position="474"/>
        <end position="755"/>
    </location>
</feature>
<evidence type="ECO:0000256" key="9">
    <source>
        <dbReference type="ARBA" id="ARBA00022989"/>
    </source>
</evidence>
<feature type="domain" description="ABC transporter" evidence="14">
    <location>
        <begin position="789"/>
        <end position="1025"/>
    </location>
</feature>
<dbReference type="InterPro" id="IPR039421">
    <property type="entry name" value="Type_1_exporter"/>
</dbReference>
<dbReference type="Pfam" id="PF03412">
    <property type="entry name" value="Peptidase_C39"/>
    <property type="match status" value="1"/>
</dbReference>
<dbReference type="GO" id="GO:0006508">
    <property type="term" value="P:proteolysis"/>
    <property type="evidence" value="ECO:0007669"/>
    <property type="project" value="InterPro"/>
</dbReference>
<dbReference type="GO" id="GO:0016887">
    <property type="term" value="F:ATP hydrolysis activity"/>
    <property type="evidence" value="ECO:0007669"/>
    <property type="project" value="InterPro"/>
</dbReference>
<dbReference type="Pfam" id="PF00005">
    <property type="entry name" value="ABC_tran"/>
    <property type="match status" value="1"/>
</dbReference>
<dbReference type="Pfam" id="PF00664">
    <property type="entry name" value="ABC_membrane"/>
    <property type="match status" value="1"/>
</dbReference>
<feature type="domain" description="Peptidase C39" evidence="16">
    <location>
        <begin position="324"/>
        <end position="443"/>
    </location>
</feature>
<evidence type="ECO:0000259" key="16">
    <source>
        <dbReference type="PROSITE" id="PS50990"/>
    </source>
</evidence>
<dbReference type="SUPFAM" id="SSF51206">
    <property type="entry name" value="cAMP-binding domain-like"/>
    <property type="match status" value="1"/>
</dbReference>
<dbReference type="SMART" id="SM00382">
    <property type="entry name" value="AAA"/>
    <property type="match status" value="1"/>
</dbReference>
<dbReference type="PANTHER" id="PTHR43394">
    <property type="entry name" value="ATP-DEPENDENT PERMEASE MDL1, MITOCHONDRIAL"/>
    <property type="match status" value="1"/>
</dbReference>
<dbReference type="InterPro" id="IPR014710">
    <property type="entry name" value="RmlC-like_jellyroll"/>
</dbReference>
<evidence type="ECO:0000256" key="5">
    <source>
        <dbReference type="ARBA" id="ARBA00022741"/>
    </source>
</evidence>
<dbReference type="PANTHER" id="PTHR43394:SF1">
    <property type="entry name" value="ATP-BINDING CASSETTE SUB-FAMILY B MEMBER 10, MITOCHONDRIAL"/>
    <property type="match status" value="1"/>
</dbReference>
<accession>A3IQJ3</accession>
<proteinExistence type="predicted"/>
<feature type="transmembrane region" description="Helical" evidence="12">
    <location>
        <begin position="472"/>
        <end position="498"/>
    </location>
</feature>
<dbReference type="CDD" id="cd00038">
    <property type="entry name" value="CAP_ED"/>
    <property type="match status" value="1"/>
</dbReference>
<keyword evidence="7" id="KW-0788">Thiol protease</keyword>
<dbReference type="GO" id="GO:0008234">
    <property type="term" value="F:cysteine-type peptidase activity"/>
    <property type="evidence" value="ECO:0007669"/>
    <property type="project" value="UniProtKB-KW"/>
</dbReference>
<feature type="transmembrane region" description="Helical" evidence="12">
    <location>
        <begin position="510"/>
        <end position="530"/>
    </location>
</feature>
<keyword evidence="2" id="KW-0813">Transport</keyword>
<gene>
    <name evidence="17" type="ORF">CY0110_11612</name>
</gene>
<keyword evidence="3" id="KW-1003">Cell membrane</keyword>
<dbReference type="eggNOG" id="COG2274">
    <property type="taxonomic scope" value="Bacteria"/>
</dbReference>
<keyword evidence="9 12" id="KW-1133">Transmembrane helix</keyword>
<dbReference type="InterPro" id="IPR018490">
    <property type="entry name" value="cNMP-bd_dom_sf"/>
</dbReference>
<evidence type="ECO:0000256" key="3">
    <source>
        <dbReference type="ARBA" id="ARBA00022475"/>
    </source>
</evidence>
<dbReference type="InterPro" id="IPR003593">
    <property type="entry name" value="AAA+_ATPase"/>
</dbReference>
<comment type="subcellular location">
    <subcellularLocation>
        <location evidence="1">Cell membrane</location>
        <topology evidence="1">Multi-pass membrane protein</topology>
    </subcellularLocation>
</comment>
<dbReference type="InterPro" id="IPR017871">
    <property type="entry name" value="ABC_transporter-like_CS"/>
</dbReference>
<sequence>MNVNNNTLNKQEPWQKILDTLETIYPTKALGLDLAKTFEILECQFGDEINTFPKGSENNRHNQDIEQNVYIVCQGQVRLVSFQKTKQRNVSIQLLQEGDIFGGDGLGDQRNWPYSAIAVGSVPVQVAKISSVQLQSYLEKLPELKNHLTTIAQQRQTLIFFKLFTNLGSLSSLRLQQLLPYIHHQRIQAGENLASWVRQQPSRLWLCQGVIKNVGLEIGHSFGYPETIPSTWVAQTDLEVYQILQQDWDTVRAIAPSLPSSSKTSSKIPTPTVTKKSAQPVPPATASIPEPLPIPPNPESSTVEFPKPLKKRKGLWQNYPFIEQQSSADCGATCLAMISQYWGKRLNLNFLRDLAGVGRSGASLKNLGKAAEKLGYQARPVRASLNRLIEEKNPWIAHWQGDHYVVVYRVKGDRLLIADPAQGKRLIPRQEFIAGWTGYGLLLDPTEQLNQVPTEKRSLGRFVRLLLPYRNLGIQIILASLLIQIFGLVTPLFTQIILDKVVVNKSLTTLNVFALGVLLFGIWSVLLSGVRQYLLSYLSNRLDLTMIGGFINHALLLPLKFFESRHVGDIITRVNENQKIQRFLLNQVVLAWLDFLMGFVYLGLMLYYNWQLTLLIVALIPPIMLLTLGATPLLRKVSRDVFNRSAEQNSALVETITGVATVKATATEKELRWRWEDRLTNYLNARFRSQKLGINLQAGSGLINSLGSTALLWYGATLVIQDQLTIGQFVAFNMMIGKVINPVLSLANLWDELQEVLISVERLNDIFDSQPEEIPGQPRLQLPPLKGHIKFDNVTFRYNPDEERNTLQNISFEVQPGQTIAIVGRSGSGKTTLVKLLQGLYPPESGTIYIDEHDLTHISPQSLRSQLGVVPQECFLFSGTIFENITLYRPEFTLEQVVKAAQLAEAHAFIQSMPLGYNTKVGERGMNLSGGQRQRIAIARALLGKPPILILDEATSSLDTESERRFQANLSRLSRDRTTFIIAHRLSTVRNADCILVLDKGILVEHGTHEALMADPGIYAHLAEQQLNL</sequence>
<keyword evidence="4 12" id="KW-0812">Transmembrane</keyword>
<organism evidence="17 18">
    <name type="scientific">Crocosphaera chwakensis CCY0110</name>
    <dbReference type="NCBI Taxonomy" id="391612"/>
    <lineage>
        <taxon>Bacteria</taxon>
        <taxon>Bacillati</taxon>
        <taxon>Cyanobacteriota</taxon>
        <taxon>Cyanophyceae</taxon>
        <taxon>Oscillatoriophycideae</taxon>
        <taxon>Chroococcales</taxon>
        <taxon>Aphanothecaceae</taxon>
        <taxon>Crocosphaera</taxon>
        <taxon>Crocosphaera chwakensis</taxon>
    </lineage>
</organism>
<protein>
    <submittedName>
        <fullName evidence="17">Heterocyst differentiation protein</fullName>
    </submittedName>
</protein>
<evidence type="ECO:0000256" key="10">
    <source>
        <dbReference type="ARBA" id="ARBA00023136"/>
    </source>
</evidence>
<evidence type="ECO:0000256" key="8">
    <source>
        <dbReference type="ARBA" id="ARBA00022840"/>
    </source>
</evidence>
<evidence type="ECO:0000259" key="14">
    <source>
        <dbReference type="PROSITE" id="PS50893"/>
    </source>
</evidence>
<evidence type="ECO:0000256" key="11">
    <source>
        <dbReference type="SAM" id="MobiDB-lite"/>
    </source>
</evidence>